<dbReference type="PANTHER" id="PTHR31047:SF0">
    <property type="entry name" value="MEIOTICALLY UP-REGULATED GENE 157 PROTEIN"/>
    <property type="match status" value="1"/>
</dbReference>
<dbReference type="GO" id="GO:0005975">
    <property type="term" value="P:carbohydrate metabolic process"/>
    <property type="evidence" value="ECO:0007669"/>
    <property type="project" value="InterPro"/>
</dbReference>
<sequence>MAVKRRLKTLDWGSDGLMVSMDHQGTFLHFAFYHPHHGVVQLSPYEQFDGGKFHDPSYVRSYRCRMLKLLEQDLSGFGLQIRDRPLHYPEVSVHRDRQTIDYHITGNIRVQRAHAISPDGVFQQTTTISTTSDRACIVPIVLSLKMSMNRASYGQLTEGGPIPLPETLNVFKSQASPCNAFSIQNSNLDAAVDGKIWSNREEVTDLLLRDTEQTYCGRPANQEFPANVTISSDSPLVFRLTLQPKAQGLAFQPRQHLSCAFPCSPVWKLEDPQALTIIRGNLAYILGNCMIPISDASVCVITDHVALPLGWNRDNYWQINFLLGVFRKLDLIVDAETAHRYRNEIAARVKGHLNWVFRDAQRPHGFWHRSYLANGVPKDGPIFQLDQQCYPILELCDFVDTISDSDLSIQGILEESAVAVVIDVLLGKRDPQTHLFPTDETPGDDPVEFPFHFSSHILLWYTFHKLAMLLERLGDTESLQASCMKQLAAETLNSTMSHFVARNPTTGTTMFAYLTDGAGQHAFYHDANDIPTLFAQEWGFASTGDASDIWTRTIRFGLSAANEGGFYGDGPFGGLGSVHTRAPWPLGYFQELVFAELTGDFTGRELAWNKIQGSMFPDGLFSEAVDALTGECTSKAWFSWPGSMIGSALLRDRMGIVLPQKAL</sequence>
<keyword evidence="1" id="KW-0326">Glycosidase</keyword>
<dbReference type="Pfam" id="PF06824">
    <property type="entry name" value="Glyco_hydro_125"/>
    <property type="match status" value="1"/>
</dbReference>
<reference evidence="1" key="1">
    <citation type="journal article" date="2020" name="Front. Microbiol.">
        <title>Gene regulatory networks of Penicillium echinulatum 2HH and Penicillium oxalicum 114-2 inferred by a computational biology approach.</title>
        <authorList>
            <person name="Lenz A.R."/>
            <person name="Galan-Vasquez E."/>
            <person name="Balbinot E."/>
            <person name="De Abreu F.P."/>
            <person name="De Oliveira N.S."/>
            <person name="Da Rosa L.O."/>
            <person name="De Avila E Silva S."/>
            <person name="Camassola M."/>
            <person name="Dillon A.J.P."/>
            <person name="Perez-Rueda E."/>
        </authorList>
    </citation>
    <scope>NUCLEOTIDE SEQUENCE</scope>
    <source>
        <strain evidence="1">S1M29</strain>
    </source>
</reference>
<evidence type="ECO:0000313" key="2">
    <source>
        <dbReference type="Proteomes" id="UP000631181"/>
    </source>
</evidence>
<dbReference type="Proteomes" id="UP000631181">
    <property type="component" value="Unassembled WGS sequence"/>
</dbReference>
<dbReference type="EC" id="3.2.1.-" evidence="1"/>
<dbReference type="InterPro" id="IPR008313">
    <property type="entry name" value="GH125"/>
</dbReference>
<proteinExistence type="predicted"/>
<dbReference type="SUPFAM" id="SSF48208">
    <property type="entry name" value="Six-hairpin glycosidases"/>
    <property type="match status" value="1"/>
</dbReference>
<dbReference type="OrthoDB" id="2580243at2759"/>
<dbReference type="EMBL" id="WIWV01000059">
    <property type="protein sequence ID" value="KAF7715438.1"/>
    <property type="molecule type" value="Genomic_DNA"/>
</dbReference>
<dbReference type="PANTHER" id="PTHR31047">
    <property type="entry name" value="MEIOTICALLY UP-REGULATED GENE 157 PROTEIN"/>
    <property type="match status" value="1"/>
</dbReference>
<keyword evidence="2" id="KW-1185">Reference proteome</keyword>
<organism evidence="1 2">
    <name type="scientific">Penicillium ucsense</name>
    <dbReference type="NCBI Taxonomy" id="2839758"/>
    <lineage>
        <taxon>Eukaryota</taxon>
        <taxon>Fungi</taxon>
        <taxon>Dikarya</taxon>
        <taxon>Ascomycota</taxon>
        <taxon>Pezizomycotina</taxon>
        <taxon>Eurotiomycetes</taxon>
        <taxon>Eurotiomycetidae</taxon>
        <taxon>Eurotiales</taxon>
        <taxon>Aspergillaceae</taxon>
        <taxon>Penicillium</taxon>
    </lineage>
</organism>
<dbReference type="AlphaFoldDB" id="A0A8J8W0T9"/>
<comment type="caution">
    <text evidence="1">The sequence shown here is derived from an EMBL/GenBank/DDBJ whole genome shotgun (WGS) entry which is preliminary data.</text>
</comment>
<dbReference type="GO" id="GO:0016798">
    <property type="term" value="F:hydrolase activity, acting on glycosyl bonds"/>
    <property type="evidence" value="ECO:0007669"/>
    <property type="project" value="UniProtKB-KW"/>
</dbReference>
<accession>A0A8J8W0T9</accession>
<gene>
    <name evidence="1" type="ORF">PECM_006848</name>
</gene>
<dbReference type="Gene3D" id="1.50.10.10">
    <property type="match status" value="1"/>
</dbReference>
<evidence type="ECO:0000313" key="1">
    <source>
        <dbReference type="EMBL" id="KAF7715438.1"/>
    </source>
</evidence>
<dbReference type="InterPro" id="IPR012341">
    <property type="entry name" value="6hp_glycosidase-like_sf"/>
</dbReference>
<name>A0A8J8W0T9_9EURO</name>
<protein>
    <submittedName>
        <fullName evidence="1">Exo-alpha-1,6-mannosidase</fullName>
        <ecNumber evidence="1">3.2.1.-</ecNumber>
    </submittedName>
</protein>
<keyword evidence="1" id="KW-0378">Hydrolase</keyword>
<dbReference type="InterPro" id="IPR008928">
    <property type="entry name" value="6-hairpin_glycosidase_sf"/>
</dbReference>